<evidence type="ECO:0000256" key="1">
    <source>
        <dbReference type="SAM" id="Phobius"/>
    </source>
</evidence>
<keyword evidence="1" id="KW-0812">Transmembrane</keyword>
<name>A0A6C0HUA5_9ZZZZ</name>
<protein>
    <submittedName>
        <fullName evidence="2">Uncharacterized protein</fullName>
    </submittedName>
</protein>
<feature type="transmembrane region" description="Helical" evidence="1">
    <location>
        <begin position="6"/>
        <end position="23"/>
    </location>
</feature>
<reference evidence="2" key="1">
    <citation type="journal article" date="2020" name="Nature">
        <title>Giant virus diversity and host interactions through global metagenomics.</title>
        <authorList>
            <person name="Schulz F."/>
            <person name="Roux S."/>
            <person name="Paez-Espino D."/>
            <person name="Jungbluth S."/>
            <person name="Walsh D.A."/>
            <person name="Denef V.J."/>
            <person name="McMahon K.D."/>
            <person name="Konstantinidis K.T."/>
            <person name="Eloe-Fadrosh E.A."/>
            <person name="Kyrpides N.C."/>
            <person name="Woyke T."/>
        </authorList>
    </citation>
    <scope>NUCLEOTIDE SEQUENCE</scope>
    <source>
        <strain evidence="2">GVMAG-M-3300023184-177</strain>
    </source>
</reference>
<dbReference type="AlphaFoldDB" id="A0A6C0HUA5"/>
<keyword evidence="1" id="KW-0472">Membrane</keyword>
<proteinExistence type="predicted"/>
<dbReference type="EMBL" id="MN740017">
    <property type="protein sequence ID" value="QHT84281.1"/>
    <property type="molecule type" value="Genomic_DNA"/>
</dbReference>
<sequence>MDNRIIKYFLIGLIAFIAIRYIPSNALDDLEILVVSMTVSIGYAVIDKLLPSYI</sequence>
<keyword evidence="1" id="KW-1133">Transmembrane helix</keyword>
<accession>A0A6C0HUA5</accession>
<organism evidence="2">
    <name type="scientific">viral metagenome</name>
    <dbReference type="NCBI Taxonomy" id="1070528"/>
    <lineage>
        <taxon>unclassified sequences</taxon>
        <taxon>metagenomes</taxon>
        <taxon>organismal metagenomes</taxon>
    </lineage>
</organism>
<evidence type="ECO:0000313" key="2">
    <source>
        <dbReference type="EMBL" id="QHT84281.1"/>
    </source>
</evidence>